<protein>
    <submittedName>
        <fullName evidence="1">Uncharacterized protein</fullName>
    </submittedName>
</protein>
<name>A0A2D4FAR4_MICCO</name>
<dbReference type="AlphaFoldDB" id="A0A2D4FAR4"/>
<organism evidence="1">
    <name type="scientific">Micrurus corallinus</name>
    <name type="common">Brazilian coral snake</name>
    <dbReference type="NCBI Taxonomy" id="54390"/>
    <lineage>
        <taxon>Eukaryota</taxon>
        <taxon>Metazoa</taxon>
        <taxon>Chordata</taxon>
        <taxon>Craniata</taxon>
        <taxon>Vertebrata</taxon>
        <taxon>Euteleostomi</taxon>
        <taxon>Lepidosauria</taxon>
        <taxon>Squamata</taxon>
        <taxon>Bifurcata</taxon>
        <taxon>Unidentata</taxon>
        <taxon>Episquamata</taxon>
        <taxon>Toxicofera</taxon>
        <taxon>Serpentes</taxon>
        <taxon>Colubroidea</taxon>
        <taxon>Elapidae</taxon>
        <taxon>Elapinae</taxon>
        <taxon>Micrurus</taxon>
    </lineage>
</organism>
<reference evidence="1" key="1">
    <citation type="submission" date="2017-07" db="EMBL/GenBank/DDBJ databases">
        <authorList>
            <person name="Mikheyev A."/>
            <person name="Grau M."/>
        </authorList>
    </citation>
    <scope>NUCLEOTIDE SEQUENCE</scope>
    <source>
        <tissue evidence="1">Venom_gland</tissue>
    </source>
</reference>
<reference evidence="1" key="2">
    <citation type="submission" date="2017-11" db="EMBL/GenBank/DDBJ databases">
        <title>Coralsnake Venomics: Analyses of Venom Gland Transcriptomes and Proteomes of Six Brazilian Taxa.</title>
        <authorList>
            <person name="Aird S.D."/>
            <person name="Jorge da Silva N."/>
            <person name="Qiu L."/>
            <person name="Villar-Briones A."/>
            <person name="Aparecida-Saddi V."/>
            <person name="Campos-Telles M.P."/>
            <person name="Grau M."/>
            <person name="Mikheyev A.S."/>
        </authorList>
    </citation>
    <scope>NUCLEOTIDE SEQUENCE</scope>
    <source>
        <tissue evidence="1">Venom_gland</tissue>
    </source>
</reference>
<sequence length="122" mass="13509">MMKANLETDKSQRNSRWAGFKCLVGMKGLMTDGTFDPFCQIPGTLKMTAASTTQSCSPGMHVLPSFPKMIFSDLQKDQACITVCPMWPANRPFSLLTSRVTPFSECNIISLELPCNIFVSFS</sequence>
<accession>A0A2D4FAR4</accession>
<evidence type="ECO:0000313" key="1">
    <source>
        <dbReference type="EMBL" id="LAA44561.1"/>
    </source>
</evidence>
<proteinExistence type="predicted"/>
<dbReference type="EMBL" id="IACJ01065609">
    <property type="protein sequence ID" value="LAA44561.1"/>
    <property type="molecule type" value="Transcribed_RNA"/>
</dbReference>